<proteinExistence type="predicted"/>
<sequence>MIWVEPRKKISKNPENVWVINDSPNIPTDVALTGWDVYFTSNGIQYKGLALRGRALTNPPVNIVNIDYAPNDDSGSTTTVYTRVTNRVTLAVIQDTWSSEAYQTIAFEEAPTGDLLTWLQANAVKQ</sequence>
<evidence type="ECO:0000313" key="1">
    <source>
        <dbReference type="EMBL" id="DAD96351.1"/>
    </source>
</evidence>
<name>A0A8S5NPQ5_9CAUD</name>
<organism evidence="1">
    <name type="scientific">Myoviridae sp. ctagO6</name>
    <dbReference type="NCBI Taxonomy" id="2826667"/>
    <lineage>
        <taxon>Viruses</taxon>
        <taxon>Duplodnaviria</taxon>
        <taxon>Heunggongvirae</taxon>
        <taxon>Uroviricota</taxon>
        <taxon>Caudoviricetes</taxon>
    </lineage>
</organism>
<dbReference type="EMBL" id="BK015215">
    <property type="protein sequence ID" value="DAD96351.1"/>
    <property type="molecule type" value="Genomic_DNA"/>
</dbReference>
<accession>A0A8S5NPQ5</accession>
<reference evidence="1" key="1">
    <citation type="journal article" date="2021" name="Proc. Natl. Acad. Sci. U.S.A.">
        <title>A Catalog of Tens of Thousands of Viruses from Human Metagenomes Reveals Hidden Associations with Chronic Diseases.</title>
        <authorList>
            <person name="Tisza M.J."/>
            <person name="Buck C.B."/>
        </authorList>
    </citation>
    <scope>NUCLEOTIDE SEQUENCE</scope>
    <source>
        <strain evidence="1">CtagO6</strain>
    </source>
</reference>
<protein>
    <submittedName>
        <fullName evidence="1">Uncharacterized protein</fullName>
    </submittedName>
</protein>